<comment type="subcellular location">
    <subcellularLocation>
        <location evidence="1">Cytoplasm</location>
    </subcellularLocation>
</comment>
<dbReference type="InterPro" id="IPR041243">
    <property type="entry name" value="STI1/HOP_DP"/>
</dbReference>
<evidence type="ECO:0000256" key="1">
    <source>
        <dbReference type="ARBA" id="ARBA00004496"/>
    </source>
</evidence>
<dbReference type="AlphaFoldDB" id="J5Q271"/>
<dbReference type="PROSITE" id="PS50005">
    <property type="entry name" value="TPR"/>
    <property type="match status" value="5"/>
</dbReference>
<dbReference type="FunFam" id="1.25.40.10:FF:000010">
    <property type="entry name" value="Stress-induced phosphoprotein 1"/>
    <property type="match status" value="1"/>
</dbReference>
<feature type="domain" description="STI1" evidence="8">
    <location>
        <begin position="517"/>
        <end position="556"/>
    </location>
</feature>
<keyword evidence="2" id="KW-0963">Cytoplasm</keyword>
<proteinExistence type="predicted"/>
<evidence type="ECO:0000256" key="6">
    <source>
        <dbReference type="PROSITE-ProRule" id="PRU00339"/>
    </source>
</evidence>
<dbReference type="Pfam" id="PF13432">
    <property type="entry name" value="TPR_16"/>
    <property type="match status" value="1"/>
</dbReference>
<name>J5Q271_TRIAS</name>
<dbReference type="OrthoDB" id="2423701at2759"/>
<dbReference type="HOGENOM" id="CLU_000134_46_5_1"/>
<evidence type="ECO:0000256" key="5">
    <source>
        <dbReference type="ARBA" id="ARBA00064323"/>
    </source>
</evidence>
<evidence type="ECO:0000256" key="7">
    <source>
        <dbReference type="SAM" id="MobiDB-lite"/>
    </source>
</evidence>
<dbReference type="VEuPathDB" id="FungiDB:A1Q1_06565"/>
<evidence type="ECO:0000256" key="3">
    <source>
        <dbReference type="ARBA" id="ARBA00022737"/>
    </source>
</evidence>
<dbReference type="EMBL" id="ALBS01000337">
    <property type="protein sequence ID" value="EJT45073.1"/>
    <property type="molecule type" value="Genomic_DNA"/>
</dbReference>
<feature type="repeat" description="TPR" evidence="6">
    <location>
        <begin position="380"/>
        <end position="413"/>
    </location>
</feature>
<dbReference type="InterPro" id="IPR006636">
    <property type="entry name" value="STI1_HS-bd"/>
</dbReference>
<dbReference type="GeneID" id="25990077"/>
<dbReference type="SMART" id="SM00727">
    <property type="entry name" value="STI1"/>
    <property type="match status" value="2"/>
</dbReference>
<dbReference type="PANTHER" id="PTHR22904">
    <property type="entry name" value="TPR REPEAT CONTAINING PROTEIN"/>
    <property type="match status" value="1"/>
</dbReference>
<dbReference type="GO" id="GO:0042030">
    <property type="term" value="F:ATPase inhibitor activity"/>
    <property type="evidence" value="ECO:0007669"/>
    <property type="project" value="UniProtKB-ARBA"/>
</dbReference>
<evidence type="ECO:0000259" key="8">
    <source>
        <dbReference type="SMART" id="SM00727"/>
    </source>
</evidence>
<feature type="repeat" description="TPR" evidence="6">
    <location>
        <begin position="245"/>
        <end position="278"/>
    </location>
</feature>
<dbReference type="SMART" id="SM00028">
    <property type="entry name" value="TPR"/>
    <property type="match status" value="8"/>
</dbReference>
<accession>J5Q271</accession>
<dbReference type="Proteomes" id="UP000002748">
    <property type="component" value="Unassembled WGS sequence"/>
</dbReference>
<dbReference type="GO" id="GO:0005737">
    <property type="term" value="C:cytoplasm"/>
    <property type="evidence" value="ECO:0007669"/>
    <property type="project" value="UniProtKB-SubCell"/>
</dbReference>
<dbReference type="Gene3D" id="1.25.40.10">
    <property type="entry name" value="Tetratricopeptide repeat domain"/>
    <property type="match status" value="3"/>
</dbReference>
<feature type="region of interest" description="Disordered" evidence="7">
    <location>
        <begin position="195"/>
        <end position="248"/>
    </location>
</feature>
<evidence type="ECO:0000313" key="10">
    <source>
        <dbReference type="Proteomes" id="UP000002748"/>
    </source>
</evidence>
<dbReference type="InterPro" id="IPR019734">
    <property type="entry name" value="TPR_rpt"/>
</dbReference>
<dbReference type="FunFam" id="1.10.260.100:FF:000002">
    <property type="entry name" value="Stress-induced-phosphoprotein 1 (Hsp70/Hsp90-organizing)"/>
    <property type="match status" value="1"/>
</dbReference>
<keyword evidence="3" id="KW-0677">Repeat</keyword>
<feature type="domain" description="STI1" evidence="8">
    <location>
        <begin position="131"/>
        <end position="172"/>
    </location>
</feature>
<sequence length="568" mass="63350">MSELKAQANKAFSAKDYPEAIKLYSDAIALDPTNNVLYSNRSAAKSGAKDYQGALEDANKLNPDFSKGYLRKGAAYHGLRDYPQAVQAYEEGLNKDPNSEPLKRGMADVRRAMDAEMGPGGDMGLGKIFNDPGLMAKLQANPKTAEFMKDPNFVQKIQQLQANGGTADMQSLFGDPRMLTVLGVAMGVDIAAMERPEGSDEMPPGVSQPQSSSPPPPKPAPKKEEPPKKQEPQLDPEEAKAKKEADDLKAQGNAAYKQRKFDEAIPLYEKAWETYPKDIAYLTNLSAVYFEMGDYDKAIEVAQKAVDQAFELHADFKAVAKAYGRIGTSYAKKGDLDNAIKFYNKSLTEHRTPDVLTKLREAEKTKLENEKKAYIDPEKAEAAREEGNTAFKAGQYADAVKHYTEAIKRLPSDPRGYTNRSAAYTKLMALPEALKDANDAIKQDPDFVKAYIRKALVQNGMKENTSALETLQKAMDVDKEHKHQREIESNMNKIMNEIQAERANETDEQTYERAMRDPEVQEIMSDPVMRQILSDAQQNPRALMDHMKNPMVSHKIQKLINAGIIRTR</sequence>
<feature type="compositionally biased region" description="Basic and acidic residues" evidence="7">
    <location>
        <begin position="221"/>
        <end position="248"/>
    </location>
</feature>
<protein>
    <submittedName>
        <fullName evidence="9">Hsp90 cochaperone, Sti1p</fullName>
    </submittedName>
</protein>
<comment type="subunit">
    <text evidence="5">Part of a larger complex that includes HSP70, HSP90, and immunophilins.</text>
</comment>
<organism evidence="9 10">
    <name type="scientific">Trichosporon asahii var. asahii (strain ATCC 90039 / CBS 2479 / JCM 2466 / KCTC 7840 / NBRC 103889/ NCYC 2677 / UAMH 7654)</name>
    <name type="common">Yeast</name>
    <dbReference type="NCBI Taxonomy" id="1186058"/>
    <lineage>
        <taxon>Eukaryota</taxon>
        <taxon>Fungi</taxon>
        <taxon>Dikarya</taxon>
        <taxon>Basidiomycota</taxon>
        <taxon>Agaricomycotina</taxon>
        <taxon>Tremellomycetes</taxon>
        <taxon>Trichosporonales</taxon>
        <taxon>Trichosporonaceae</taxon>
        <taxon>Trichosporon</taxon>
    </lineage>
</organism>
<evidence type="ECO:0000256" key="2">
    <source>
        <dbReference type="ARBA" id="ARBA00022490"/>
    </source>
</evidence>
<gene>
    <name evidence="9" type="ORF">A1Q1_06565</name>
</gene>
<dbReference type="SUPFAM" id="SSF48452">
    <property type="entry name" value="TPR-like"/>
    <property type="match status" value="3"/>
</dbReference>
<dbReference type="InterPro" id="IPR011990">
    <property type="entry name" value="TPR-like_helical_dom_sf"/>
</dbReference>
<dbReference type="GO" id="GO:0051879">
    <property type="term" value="F:Hsp90 protein binding"/>
    <property type="evidence" value="ECO:0007669"/>
    <property type="project" value="TreeGrafter"/>
</dbReference>
<evidence type="ECO:0000313" key="9">
    <source>
        <dbReference type="EMBL" id="EJT45073.1"/>
    </source>
</evidence>
<dbReference type="PANTHER" id="PTHR22904:SF523">
    <property type="entry name" value="STRESS-INDUCED-PHOSPHOPROTEIN 1"/>
    <property type="match status" value="1"/>
</dbReference>
<feature type="repeat" description="TPR" evidence="6">
    <location>
        <begin position="279"/>
        <end position="312"/>
    </location>
</feature>
<dbReference type="RefSeq" id="XP_014177154.1">
    <property type="nucleotide sequence ID" value="XM_014321679.1"/>
</dbReference>
<dbReference type="Pfam" id="PF17830">
    <property type="entry name" value="STI1-HOP_DP"/>
    <property type="match status" value="2"/>
</dbReference>
<feature type="repeat" description="TPR" evidence="6">
    <location>
        <begin position="66"/>
        <end position="99"/>
    </location>
</feature>
<reference evidence="9 10" key="1">
    <citation type="journal article" date="2012" name="Eukaryot. Cell">
        <title>Draft genome sequence of CBS 2479, the standard type strain of Trichosporon asahii.</title>
        <authorList>
            <person name="Yang R.Y."/>
            <person name="Li H.T."/>
            <person name="Zhu H."/>
            <person name="Zhou G.P."/>
            <person name="Wang M."/>
            <person name="Wang L."/>
        </authorList>
    </citation>
    <scope>NUCLEOTIDE SEQUENCE [LARGE SCALE GENOMIC DNA]</scope>
    <source>
        <strain evidence="10">ATCC 90039 / CBS 2479 / JCM 2466 / KCTC 7840 / NCYC 2677 / UAMH 7654</strain>
    </source>
</reference>
<dbReference type="FunFam" id="1.10.260.100:FF:000004">
    <property type="entry name" value="Putative stress-induced-phosphoprotein 1"/>
    <property type="match status" value="1"/>
</dbReference>
<evidence type="ECO:0000256" key="4">
    <source>
        <dbReference type="ARBA" id="ARBA00022803"/>
    </source>
</evidence>
<keyword evidence="4 6" id="KW-0802">TPR repeat</keyword>
<feature type="repeat" description="TPR" evidence="6">
    <location>
        <begin position="320"/>
        <end position="353"/>
    </location>
</feature>
<dbReference type="FunFam" id="1.25.40.10:FF:000020">
    <property type="entry name" value="Stress-induced phosphoprotein 1"/>
    <property type="match status" value="1"/>
</dbReference>
<dbReference type="Pfam" id="PF13424">
    <property type="entry name" value="TPR_12"/>
    <property type="match status" value="1"/>
</dbReference>
<dbReference type="Gene3D" id="1.10.260.100">
    <property type="match status" value="2"/>
</dbReference>
<comment type="caution">
    <text evidence="9">The sequence shown here is derived from an EMBL/GenBank/DDBJ whole genome shotgun (WGS) entry which is preliminary data.</text>
</comment>
<dbReference type="KEGG" id="tasa:A1Q1_06565"/>